<evidence type="ECO:0000256" key="2">
    <source>
        <dbReference type="ARBA" id="ARBA00022475"/>
    </source>
</evidence>
<dbReference type="InterPro" id="IPR059000">
    <property type="entry name" value="ATPase_P-type_domA"/>
</dbReference>
<dbReference type="GO" id="GO:0046872">
    <property type="term" value="F:metal ion binding"/>
    <property type="evidence" value="ECO:0007669"/>
    <property type="project" value="UniProtKB-KW"/>
</dbReference>
<keyword evidence="6" id="KW-0067">ATP-binding</keyword>
<protein>
    <recommendedName>
        <fullName evidence="11">P-type ATPase A domain-containing protein</fullName>
    </recommendedName>
</protein>
<dbReference type="EMBL" id="BARW01027398">
    <property type="protein sequence ID" value="GAJ15344.1"/>
    <property type="molecule type" value="Genomic_DNA"/>
</dbReference>
<evidence type="ECO:0000256" key="1">
    <source>
        <dbReference type="ARBA" id="ARBA00004651"/>
    </source>
</evidence>
<feature type="transmembrane region" description="Helical" evidence="10">
    <location>
        <begin position="140"/>
        <end position="160"/>
    </location>
</feature>
<dbReference type="NCBIfam" id="TIGR01494">
    <property type="entry name" value="ATPase_P-type"/>
    <property type="match status" value="1"/>
</dbReference>
<evidence type="ECO:0000256" key="9">
    <source>
        <dbReference type="ARBA" id="ARBA00023136"/>
    </source>
</evidence>
<dbReference type="GO" id="GO:0098662">
    <property type="term" value="P:inorganic cation transmembrane transport"/>
    <property type="evidence" value="ECO:0007669"/>
    <property type="project" value="UniProtKB-ARBA"/>
</dbReference>
<dbReference type="SUPFAM" id="SSF81653">
    <property type="entry name" value="Calcium ATPase, transduction domain A"/>
    <property type="match status" value="1"/>
</dbReference>
<dbReference type="GO" id="GO:0016887">
    <property type="term" value="F:ATP hydrolysis activity"/>
    <property type="evidence" value="ECO:0007669"/>
    <property type="project" value="InterPro"/>
</dbReference>
<dbReference type="GO" id="GO:0005886">
    <property type="term" value="C:plasma membrane"/>
    <property type="evidence" value="ECO:0007669"/>
    <property type="project" value="UniProtKB-SubCell"/>
</dbReference>
<keyword evidence="5" id="KW-0547">Nucleotide-binding</keyword>
<dbReference type="GO" id="GO:0015662">
    <property type="term" value="F:P-type ion transporter activity"/>
    <property type="evidence" value="ECO:0007669"/>
    <property type="project" value="UniProtKB-ARBA"/>
</dbReference>
<dbReference type="InterPro" id="IPR001757">
    <property type="entry name" value="P_typ_ATPase"/>
</dbReference>
<gene>
    <name evidence="12" type="ORF">S12H4_44467</name>
</gene>
<evidence type="ECO:0000256" key="6">
    <source>
        <dbReference type="ARBA" id="ARBA00022840"/>
    </source>
</evidence>
<dbReference type="Gene3D" id="2.70.150.10">
    <property type="entry name" value="Calcium-transporting ATPase, cytoplasmic transduction domain A"/>
    <property type="match status" value="1"/>
</dbReference>
<feature type="domain" description="P-type ATPase A" evidence="11">
    <location>
        <begin position="6"/>
        <end position="119"/>
    </location>
</feature>
<keyword evidence="8 10" id="KW-1133">Transmembrane helix</keyword>
<feature type="transmembrane region" description="Helical" evidence="10">
    <location>
        <begin position="166"/>
        <end position="193"/>
    </location>
</feature>
<name>X1UCW4_9ZZZZ</name>
<evidence type="ECO:0000256" key="10">
    <source>
        <dbReference type="SAM" id="Phobius"/>
    </source>
</evidence>
<evidence type="ECO:0000256" key="4">
    <source>
        <dbReference type="ARBA" id="ARBA00022723"/>
    </source>
</evidence>
<dbReference type="PANTHER" id="PTHR42861">
    <property type="entry name" value="CALCIUM-TRANSPORTING ATPASE"/>
    <property type="match status" value="1"/>
</dbReference>
<dbReference type="InterPro" id="IPR023298">
    <property type="entry name" value="ATPase_P-typ_TM_dom_sf"/>
</dbReference>
<sequence>AALKKMTVPDALVMRSGKQTKIKSNQLVPGDIVLLESGDRIPADLRLFKIIDIKVQEAILTGESEPVEKNNTVLEQDKISLGDRENMTFMGTTIISGRGEGIVIATGMNTEMGEIAGMLEEGKREPTPLQKKLNIMGKKLGLLILMIVAIIVFLGCIRGIEFFDMFLIGISLAVAAVPEGLPAVVTIVLALGVQRMIKKNVIIRQLPAVETIYS</sequence>
<organism evidence="12">
    <name type="scientific">marine sediment metagenome</name>
    <dbReference type="NCBI Taxonomy" id="412755"/>
    <lineage>
        <taxon>unclassified sequences</taxon>
        <taxon>metagenomes</taxon>
        <taxon>ecological metagenomes</taxon>
    </lineage>
</organism>
<evidence type="ECO:0000256" key="5">
    <source>
        <dbReference type="ARBA" id="ARBA00022741"/>
    </source>
</evidence>
<evidence type="ECO:0000256" key="3">
    <source>
        <dbReference type="ARBA" id="ARBA00022692"/>
    </source>
</evidence>
<evidence type="ECO:0000259" key="11">
    <source>
        <dbReference type="Pfam" id="PF00122"/>
    </source>
</evidence>
<dbReference type="Pfam" id="PF00122">
    <property type="entry name" value="E1-E2_ATPase"/>
    <property type="match status" value="1"/>
</dbReference>
<dbReference type="GO" id="GO:0046873">
    <property type="term" value="F:metal ion transmembrane transporter activity"/>
    <property type="evidence" value="ECO:0007669"/>
    <property type="project" value="UniProtKB-ARBA"/>
</dbReference>
<evidence type="ECO:0000256" key="8">
    <source>
        <dbReference type="ARBA" id="ARBA00022989"/>
    </source>
</evidence>
<proteinExistence type="predicted"/>
<accession>X1UCW4</accession>
<keyword evidence="3 10" id="KW-0812">Transmembrane</keyword>
<reference evidence="12" key="1">
    <citation type="journal article" date="2014" name="Front. Microbiol.">
        <title>High frequency of phylogenetically diverse reductive dehalogenase-homologous genes in deep subseafloor sedimentary metagenomes.</title>
        <authorList>
            <person name="Kawai M."/>
            <person name="Futagami T."/>
            <person name="Toyoda A."/>
            <person name="Takaki Y."/>
            <person name="Nishi S."/>
            <person name="Hori S."/>
            <person name="Arai W."/>
            <person name="Tsubouchi T."/>
            <person name="Morono Y."/>
            <person name="Uchiyama I."/>
            <person name="Ito T."/>
            <person name="Fujiyama A."/>
            <person name="Inagaki F."/>
            <person name="Takami H."/>
        </authorList>
    </citation>
    <scope>NUCLEOTIDE SEQUENCE</scope>
    <source>
        <strain evidence="12">Expedition CK06-06</strain>
    </source>
</reference>
<dbReference type="Gene3D" id="1.20.1110.10">
    <property type="entry name" value="Calcium-transporting ATPase, transmembrane domain"/>
    <property type="match status" value="1"/>
</dbReference>
<dbReference type="GO" id="GO:0005524">
    <property type="term" value="F:ATP binding"/>
    <property type="evidence" value="ECO:0007669"/>
    <property type="project" value="UniProtKB-KW"/>
</dbReference>
<keyword evidence="9 10" id="KW-0472">Membrane</keyword>
<comment type="subcellular location">
    <subcellularLocation>
        <location evidence="1">Cell membrane</location>
        <topology evidence="1">Multi-pass membrane protein</topology>
    </subcellularLocation>
</comment>
<evidence type="ECO:0000256" key="7">
    <source>
        <dbReference type="ARBA" id="ARBA00022967"/>
    </source>
</evidence>
<dbReference type="FunFam" id="2.70.150.10:FF:000016">
    <property type="entry name" value="Calcium-transporting P-type ATPase putative"/>
    <property type="match status" value="1"/>
</dbReference>
<dbReference type="SUPFAM" id="SSF81665">
    <property type="entry name" value="Calcium ATPase, transmembrane domain M"/>
    <property type="match status" value="1"/>
</dbReference>
<dbReference type="InterPro" id="IPR008250">
    <property type="entry name" value="ATPase_P-typ_transduc_dom_A_sf"/>
</dbReference>
<keyword evidence="2" id="KW-1003">Cell membrane</keyword>
<keyword evidence="7" id="KW-1278">Translocase</keyword>
<comment type="caution">
    <text evidence="12">The sequence shown here is derived from an EMBL/GenBank/DDBJ whole genome shotgun (WGS) entry which is preliminary data.</text>
</comment>
<evidence type="ECO:0000313" key="12">
    <source>
        <dbReference type="EMBL" id="GAJ15344.1"/>
    </source>
</evidence>
<dbReference type="GO" id="GO:0019829">
    <property type="term" value="F:ATPase-coupled monoatomic cation transmembrane transporter activity"/>
    <property type="evidence" value="ECO:0007669"/>
    <property type="project" value="UniProtKB-ARBA"/>
</dbReference>
<keyword evidence="4" id="KW-0479">Metal-binding</keyword>
<feature type="non-terminal residue" evidence="12">
    <location>
        <position position="1"/>
    </location>
</feature>
<dbReference type="AlphaFoldDB" id="X1UCW4"/>